<dbReference type="Proteomes" id="UP000245207">
    <property type="component" value="Unassembled WGS sequence"/>
</dbReference>
<proteinExistence type="predicted"/>
<evidence type="ECO:0000256" key="1">
    <source>
        <dbReference type="SAM" id="Phobius"/>
    </source>
</evidence>
<keyword evidence="3" id="KW-1185">Reference proteome</keyword>
<dbReference type="EMBL" id="PKPP01001572">
    <property type="protein sequence ID" value="PWA81584.1"/>
    <property type="molecule type" value="Genomic_DNA"/>
</dbReference>
<keyword evidence="1" id="KW-0472">Membrane</keyword>
<keyword evidence="1" id="KW-0812">Transmembrane</keyword>
<evidence type="ECO:0000313" key="2">
    <source>
        <dbReference type="EMBL" id="PWA81584.1"/>
    </source>
</evidence>
<accession>A0A2U1P762</accession>
<gene>
    <name evidence="2" type="ORF">CTI12_AA186700</name>
</gene>
<name>A0A2U1P762_ARTAN</name>
<sequence>MRELHLHMVGVGGFSGVGGYAVYVYQAEKKVVKITREDYIKCNAPSPVPLKDEPLLTQIMVIMALFGCFMLAQLLIDASEKIR</sequence>
<organism evidence="2 3">
    <name type="scientific">Artemisia annua</name>
    <name type="common">Sweet wormwood</name>
    <dbReference type="NCBI Taxonomy" id="35608"/>
    <lineage>
        <taxon>Eukaryota</taxon>
        <taxon>Viridiplantae</taxon>
        <taxon>Streptophyta</taxon>
        <taxon>Embryophyta</taxon>
        <taxon>Tracheophyta</taxon>
        <taxon>Spermatophyta</taxon>
        <taxon>Magnoliopsida</taxon>
        <taxon>eudicotyledons</taxon>
        <taxon>Gunneridae</taxon>
        <taxon>Pentapetalae</taxon>
        <taxon>asterids</taxon>
        <taxon>campanulids</taxon>
        <taxon>Asterales</taxon>
        <taxon>Asteraceae</taxon>
        <taxon>Asteroideae</taxon>
        <taxon>Anthemideae</taxon>
        <taxon>Artemisiinae</taxon>
        <taxon>Artemisia</taxon>
    </lineage>
</organism>
<feature type="transmembrane region" description="Helical" evidence="1">
    <location>
        <begin position="55"/>
        <end position="76"/>
    </location>
</feature>
<comment type="caution">
    <text evidence="2">The sequence shown here is derived from an EMBL/GenBank/DDBJ whole genome shotgun (WGS) entry which is preliminary data.</text>
</comment>
<protein>
    <submittedName>
        <fullName evidence="2">Uncharacterized protein</fullName>
    </submittedName>
</protein>
<keyword evidence="1" id="KW-1133">Transmembrane helix</keyword>
<reference evidence="2 3" key="1">
    <citation type="journal article" date="2018" name="Mol. Plant">
        <title>The genome of Artemisia annua provides insight into the evolution of Asteraceae family and artemisinin biosynthesis.</title>
        <authorList>
            <person name="Shen Q."/>
            <person name="Zhang L."/>
            <person name="Liao Z."/>
            <person name="Wang S."/>
            <person name="Yan T."/>
            <person name="Shi P."/>
            <person name="Liu M."/>
            <person name="Fu X."/>
            <person name="Pan Q."/>
            <person name="Wang Y."/>
            <person name="Lv Z."/>
            <person name="Lu X."/>
            <person name="Zhang F."/>
            <person name="Jiang W."/>
            <person name="Ma Y."/>
            <person name="Chen M."/>
            <person name="Hao X."/>
            <person name="Li L."/>
            <person name="Tang Y."/>
            <person name="Lv G."/>
            <person name="Zhou Y."/>
            <person name="Sun X."/>
            <person name="Brodelius P.E."/>
            <person name="Rose J.K.C."/>
            <person name="Tang K."/>
        </authorList>
    </citation>
    <scope>NUCLEOTIDE SEQUENCE [LARGE SCALE GENOMIC DNA]</scope>
    <source>
        <strain evidence="3">cv. Huhao1</strain>
        <tissue evidence="2">Leaf</tissue>
    </source>
</reference>
<dbReference type="AlphaFoldDB" id="A0A2U1P762"/>
<evidence type="ECO:0000313" key="3">
    <source>
        <dbReference type="Proteomes" id="UP000245207"/>
    </source>
</evidence>